<gene>
    <name evidence="11" type="ORF">SAMN04515668_2974</name>
</gene>
<feature type="domain" description="Aldehyde dehydrogenase" evidence="10">
    <location>
        <begin position="56"/>
        <end position="511"/>
    </location>
</feature>
<dbReference type="EMBL" id="FOXS01000004">
    <property type="protein sequence ID" value="SFQ56724.1"/>
    <property type="molecule type" value="Genomic_DNA"/>
</dbReference>
<accession>A0A1I5ZJR5</accession>
<evidence type="ECO:0000256" key="3">
    <source>
        <dbReference type="ARBA" id="ARBA00012884"/>
    </source>
</evidence>
<keyword evidence="12" id="KW-1185">Reference proteome</keyword>
<dbReference type="PANTHER" id="PTHR42862:SF1">
    <property type="entry name" value="DELTA-1-PYRROLINE-5-CARBOXYLATE DEHYDROGENASE 2, ISOFORM A-RELATED"/>
    <property type="match status" value="1"/>
</dbReference>
<organism evidence="11 12">
    <name type="scientific">Hymenobacter arizonensis</name>
    <name type="common">Siccationidurans arizonensis</name>
    <dbReference type="NCBI Taxonomy" id="1227077"/>
    <lineage>
        <taxon>Bacteria</taxon>
        <taxon>Pseudomonadati</taxon>
        <taxon>Bacteroidota</taxon>
        <taxon>Cytophagia</taxon>
        <taxon>Cytophagales</taxon>
        <taxon>Hymenobacteraceae</taxon>
        <taxon>Hymenobacter</taxon>
    </lineage>
</organism>
<sequence>MANGFFNVPTPINEPVKGYAPDSPERAELHRELKRLKQLELDIPMHIGGQEVRTGKMERISPPHDHQHTLGHFHLGDASHVQQAVDAALAARPMWAEMPWEHRAAIFLKAAELLAGPYRARINAATMLGQSKNAFQAEIDAACELIDFFRYNVHFMREIYEQQPQSSPGMWNRLEHRPLEGFVFALTPFNFTSIAGNLPSCVAMMGNVVVWKPANTQIYSAQVLMELFKEAGVPDGVINLVYVDGPTAGEVLFNHRDFAGIHFTGSTGVFQNIWKTIGQNIHKYKSYPRIVGETGGKDFILAHPSAHAKAVATAITRGAFEYQGQKCSAASRVYLPSNIYEEVKGYLVEDLKSLKMGDVEDFSNFINAVITEASFDKLAKYIDGAKSDPDAEIIAGGNYDKSKGYFVEPTVIVAKDPKYVTMCEELFGPVLTIHVYDADKFEETLDLVDSTSPYALTGAVFSQDRYAIDLASKRLQNAAGNFYINDKPTGAVVGQQPFGGARASGTNDKAGSILNLLRWVSPRAIKETFVPPVDYRYPFLGAATGENLDVAAGGF</sequence>
<dbReference type="NCBIfam" id="TIGR01236">
    <property type="entry name" value="D1pyr5carbox1"/>
    <property type="match status" value="1"/>
</dbReference>
<dbReference type="GO" id="GO:0010133">
    <property type="term" value="P:L-proline catabolic process to L-glutamate"/>
    <property type="evidence" value="ECO:0007669"/>
    <property type="project" value="UniProtKB-UniPathway"/>
</dbReference>
<dbReference type="PANTHER" id="PTHR42862">
    <property type="entry name" value="DELTA-1-PYRROLINE-5-CARBOXYLATE DEHYDROGENASE 1, ISOFORM A-RELATED"/>
    <property type="match status" value="1"/>
</dbReference>
<dbReference type="PROSITE" id="PS00070">
    <property type="entry name" value="ALDEHYDE_DEHYDR_CYS"/>
    <property type="match status" value="1"/>
</dbReference>
<dbReference type="Gene3D" id="3.40.605.10">
    <property type="entry name" value="Aldehyde Dehydrogenase, Chain A, domain 1"/>
    <property type="match status" value="1"/>
</dbReference>
<dbReference type="InterPro" id="IPR016163">
    <property type="entry name" value="Ald_DH_C"/>
</dbReference>
<comment type="pathway">
    <text evidence="1">Amino-acid degradation; L-proline degradation into L-glutamate; L-glutamate from L-proline: step 2/2.</text>
</comment>
<dbReference type="GO" id="GO:0009898">
    <property type="term" value="C:cytoplasmic side of plasma membrane"/>
    <property type="evidence" value="ECO:0007669"/>
    <property type="project" value="TreeGrafter"/>
</dbReference>
<dbReference type="InterPro" id="IPR015590">
    <property type="entry name" value="Aldehyde_DH_dom"/>
</dbReference>
<dbReference type="Gene3D" id="3.40.309.10">
    <property type="entry name" value="Aldehyde Dehydrogenase, Chain A, domain 2"/>
    <property type="match status" value="1"/>
</dbReference>
<dbReference type="FunFam" id="3.40.605.10:FF:000006">
    <property type="entry name" value="1-pyrroline-5-carboxylate dehydrogenase"/>
    <property type="match status" value="1"/>
</dbReference>
<reference evidence="12" key="1">
    <citation type="submission" date="2016-10" db="EMBL/GenBank/DDBJ databases">
        <authorList>
            <person name="Varghese N."/>
            <person name="Submissions S."/>
        </authorList>
    </citation>
    <scope>NUCLEOTIDE SEQUENCE [LARGE SCALE GENOMIC DNA]</scope>
    <source>
        <strain evidence="12">OR362-8,ATCC BAA-1266,JCM 13504</strain>
    </source>
</reference>
<dbReference type="RefSeq" id="WP_092675003.1">
    <property type="nucleotide sequence ID" value="NZ_FOXS01000004.1"/>
</dbReference>
<feature type="region of interest" description="Disordered" evidence="9">
    <location>
        <begin position="1"/>
        <end position="23"/>
    </location>
</feature>
<dbReference type="FunFam" id="3.40.309.10:FF:000005">
    <property type="entry name" value="1-pyrroline-5-carboxylate dehydrogenase 1"/>
    <property type="match status" value="1"/>
</dbReference>
<dbReference type="InterPro" id="IPR016161">
    <property type="entry name" value="Ald_DH/histidinol_DH"/>
</dbReference>
<evidence type="ECO:0000256" key="8">
    <source>
        <dbReference type="ARBA" id="ARBA00048142"/>
    </source>
</evidence>
<evidence type="ECO:0000256" key="1">
    <source>
        <dbReference type="ARBA" id="ARBA00004786"/>
    </source>
</evidence>
<dbReference type="InterPro" id="IPR016160">
    <property type="entry name" value="Ald_DH_CS_CYS"/>
</dbReference>
<dbReference type="UniPathway" id="UPA00261">
    <property type="reaction ID" value="UER00374"/>
</dbReference>
<keyword evidence="6" id="KW-0642">Proline metabolism</keyword>
<evidence type="ECO:0000259" key="10">
    <source>
        <dbReference type="Pfam" id="PF00171"/>
    </source>
</evidence>
<dbReference type="InterPro" id="IPR050485">
    <property type="entry name" value="Proline_metab_enzyme"/>
</dbReference>
<comment type="catalytic activity">
    <reaction evidence="8">
        <text>L-glutamate 5-semialdehyde + NAD(+) + H2O = L-glutamate + NADH + 2 H(+)</text>
        <dbReference type="Rhea" id="RHEA:30235"/>
        <dbReference type="ChEBI" id="CHEBI:15377"/>
        <dbReference type="ChEBI" id="CHEBI:15378"/>
        <dbReference type="ChEBI" id="CHEBI:29985"/>
        <dbReference type="ChEBI" id="CHEBI:57540"/>
        <dbReference type="ChEBI" id="CHEBI:57945"/>
        <dbReference type="ChEBI" id="CHEBI:58066"/>
        <dbReference type="EC" id="1.2.1.88"/>
    </reaction>
</comment>
<evidence type="ECO:0000256" key="2">
    <source>
        <dbReference type="ARBA" id="ARBA00009986"/>
    </source>
</evidence>
<dbReference type="STRING" id="1227077.SAMN04515668_2974"/>
<evidence type="ECO:0000313" key="12">
    <source>
        <dbReference type="Proteomes" id="UP000199029"/>
    </source>
</evidence>
<evidence type="ECO:0000256" key="4">
    <source>
        <dbReference type="ARBA" id="ARBA00023002"/>
    </source>
</evidence>
<evidence type="ECO:0000313" key="11">
    <source>
        <dbReference type="EMBL" id="SFQ56724.1"/>
    </source>
</evidence>
<evidence type="ECO:0000256" key="9">
    <source>
        <dbReference type="SAM" id="MobiDB-lite"/>
    </source>
</evidence>
<evidence type="ECO:0000256" key="5">
    <source>
        <dbReference type="ARBA" id="ARBA00023027"/>
    </source>
</evidence>
<comment type="similarity">
    <text evidence="2">Belongs to the aldehyde dehydrogenase family.</text>
</comment>
<evidence type="ECO:0000256" key="6">
    <source>
        <dbReference type="ARBA" id="ARBA00023062"/>
    </source>
</evidence>
<dbReference type="EC" id="1.2.1.88" evidence="3"/>
<proteinExistence type="inferred from homology"/>
<dbReference type="AlphaFoldDB" id="A0A1I5ZJR5"/>
<dbReference type="GO" id="GO:0003842">
    <property type="term" value="F:L-glutamate gamma-semialdehyde dehydrogenase activity"/>
    <property type="evidence" value="ECO:0007669"/>
    <property type="project" value="UniProtKB-EC"/>
</dbReference>
<dbReference type="GO" id="GO:0004657">
    <property type="term" value="F:proline dehydrogenase activity"/>
    <property type="evidence" value="ECO:0007669"/>
    <property type="project" value="UniProtKB-ARBA"/>
</dbReference>
<dbReference type="InterPro" id="IPR016162">
    <property type="entry name" value="Ald_DH_N"/>
</dbReference>
<protein>
    <recommendedName>
        <fullName evidence="7">L-glutamate gamma-semialdehyde dehydrogenase</fullName>
        <ecNumber evidence="3">1.2.1.88</ecNumber>
    </recommendedName>
    <alternativeName>
        <fullName evidence="7">L-glutamate gamma-semialdehyde dehydrogenase</fullName>
    </alternativeName>
</protein>
<evidence type="ECO:0000256" key="7">
    <source>
        <dbReference type="ARBA" id="ARBA00032259"/>
    </source>
</evidence>
<dbReference type="OrthoDB" id="9762913at2"/>
<keyword evidence="5" id="KW-0520">NAD</keyword>
<name>A0A1I5ZJR5_HYMAR</name>
<dbReference type="InterPro" id="IPR005931">
    <property type="entry name" value="P5CDH/ALDH4A1"/>
</dbReference>
<dbReference type="Pfam" id="PF00171">
    <property type="entry name" value="Aldedh"/>
    <property type="match status" value="1"/>
</dbReference>
<dbReference type="Proteomes" id="UP000199029">
    <property type="component" value="Unassembled WGS sequence"/>
</dbReference>
<keyword evidence="4" id="KW-0560">Oxidoreductase</keyword>
<dbReference type="SUPFAM" id="SSF53720">
    <property type="entry name" value="ALDH-like"/>
    <property type="match status" value="1"/>
</dbReference>
<dbReference type="CDD" id="cd07123">
    <property type="entry name" value="ALDH_F4-17_P5CDH"/>
    <property type="match status" value="1"/>
</dbReference>